<reference evidence="1 2" key="1">
    <citation type="submission" date="2019-01" db="EMBL/GenBank/DDBJ databases">
        <title>Draft genome sequence of Dictyobacter sp. Uno17.</title>
        <authorList>
            <person name="Wang C.M."/>
            <person name="Zheng Y."/>
            <person name="Sakai Y."/>
            <person name="Abe K."/>
            <person name="Yokota A."/>
            <person name="Yabe S."/>
        </authorList>
    </citation>
    <scope>NUCLEOTIDE SEQUENCE [LARGE SCALE GENOMIC DNA]</scope>
    <source>
        <strain evidence="1 2">Uno17</strain>
    </source>
</reference>
<dbReference type="EMBL" id="BIXY01000061">
    <property type="protein sequence ID" value="GCF10156.1"/>
    <property type="molecule type" value="Genomic_DNA"/>
</dbReference>
<proteinExistence type="predicted"/>
<name>A0A5A5TG73_9CHLR</name>
<evidence type="ECO:0000313" key="1">
    <source>
        <dbReference type="EMBL" id="GCF10156.1"/>
    </source>
</evidence>
<gene>
    <name evidence="1" type="ORF">KDI_37200</name>
</gene>
<organism evidence="1 2">
    <name type="scientific">Dictyobacter arantiisoli</name>
    <dbReference type="NCBI Taxonomy" id="2014874"/>
    <lineage>
        <taxon>Bacteria</taxon>
        <taxon>Bacillati</taxon>
        <taxon>Chloroflexota</taxon>
        <taxon>Ktedonobacteria</taxon>
        <taxon>Ktedonobacterales</taxon>
        <taxon>Dictyobacteraceae</taxon>
        <taxon>Dictyobacter</taxon>
    </lineage>
</organism>
<dbReference type="RefSeq" id="WP_172632241.1">
    <property type="nucleotide sequence ID" value="NZ_BIXY01000061.1"/>
</dbReference>
<dbReference type="Proteomes" id="UP000322530">
    <property type="component" value="Unassembled WGS sequence"/>
</dbReference>
<protein>
    <submittedName>
        <fullName evidence="1">Uncharacterized protein</fullName>
    </submittedName>
</protein>
<dbReference type="AlphaFoldDB" id="A0A5A5TG73"/>
<accession>A0A5A5TG73</accession>
<sequence>MKTAYRNAGAGQDQTAAYIFASAPITLETGKQVASITLPASVNQGSLHVFALAIS</sequence>
<evidence type="ECO:0000313" key="2">
    <source>
        <dbReference type="Proteomes" id="UP000322530"/>
    </source>
</evidence>
<keyword evidence="2" id="KW-1185">Reference proteome</keyword>
<comment type="caution">
    <text evidence="1">The sequence shown here is derived from an EMBL/GenBank/DDBJ whole genome shotgun (WGS) entry which is preliminary data.</text>
</comment>